<proteinExistence type="predicted"/>
<organism evidence="1 2">
    <name type="scientific">Aphis gossypii</name>
    <name type="common">Cotton aphid</name>
    <dbReference type="NCBI Taxonomy" id="80765"/>
    <lineage>
        <taxon>Eukaryota</taxon>
        <taxon>Metazoa</taxon>
        <taxon>Ecdysozoa</taxon>
        <taxon>Arthropoda</taxon>
        <taxon>Hexapoda</taxon>
        <taxon>Insecta</taxon>
        <taxon>Pterygota</taxon>
        <taxon>Neoptera</taxon>
        <taxon>Paraneoptera</taxon>
        <taxon>Hemiptera</taxon>
        <taxon>Sternorrhyncha</taxon>
        <taxon>Aphidomorpha</taxon>
        <taxon>Aphidoidea</taxon>
        <taxon>Aphididae</taxon>
        <taxon>Aphidini</taxon>
        <taxon>Aphis</taxon>
        <taxon>Aphis</taxon>
    </lineage>
</organism>
<dbReference type="AlphaFoldDB" id="A0A9P0NG46"/>
<dbReference type="EMBL" id="OU899035">
    <property type="protein sequence ID" value="CAH1721298.1"/>
    <property type="molecule type" value="Genomic_DNA"/>
</dbReference>
<name>A0A9P0NG46_APHGO</name>
<accession>A0A9P0NG46</accession>
<evidence type="ECO:0000313" key="1">
    <source>
        <dbReference type="EMBL" id="CAH1721298.1"/>
    </source>
</evidence>
<reference evidence="1" key="2">
    <citation type="submission" date="2022-10" db="EMBL/GenBank/DDBJ databases">
        <authorList>
            <consortium name="ENA_rothamsted_submissions"/>
            <consortium name="culmorum"/>
            <person name="King R."/>
        </authorList>
    </citation>
    <scope>NUCLEOTIDE SEQUENCE</scope>
</reference>
<protein>
    <submittedName>
        <fullName evidence="1">Uncharacterized protein</fullName>
    </submittedName>
</protein>
<dbReference type="Proteomes" id="UP001154329">
    <property type="component" value="Chromosome 2"/>
</dbReference>
<reference evidence="1" key="1">
    <citation type="submission" date="2022-02" db="EMBL/GenBank/DDBJ databases">
        <authorList>
            <person name="King R."/>
        </authorList>
    </citation>
    <scope>NUCLEOTIDE SEQUENCE</scope>
</reference>
<evidence type="ECO:0000313" key="2">
    <source>
        <dbReference type="Proteomes" id="UP001154329"/>
    </source>
</evidence>
<gene>
    <name evidence="1" type="ORF">APHIGO_LOCUS4338</name>
</gene>
<keyword evidence="2" id="KW-1185">Reference proteome</keyword>
<sequence>MTYYNITTDEPVGRSIKVPRFLLPISIACLRLLPWSAGDGERPVRAVVEIPLETGPGLAGRVDLETDGPASVFGRVLNLDGELDGRAVLFAQLFARPLLELVPAVQQAALRVDLPVDAPVLRHQVPRLDGPAENGSHHVPLFVVRFPVQLGHAPLPLVAREIRPGRRQLVQLALHARGHRHGVAVLARHPRLGHFDFVLAEQRVLGGRSDVVHDRQSDQQHRSGEQRLPRRISVILSPPHVVGYNIPIV</sequence>